<feature type="domain" description="PH" evidence="1">
    <location>
        <begin position="1"/>
        <end position="19"/>
    </location>
</feature>
<protein>
    <recommendedName>
        <fullName evidence="1">PH domain-containing protein</fullName>
    </recommendedName>
</protein>
<evidence type="ECO:0000313" key="2">
    <source>
        <dbReference type="EMBL" id="KAG6490555.1"/>
    </source>
</evidence>
<dbReference type="InterPro" id="IPR001849">
    <property type="entry name" value="PH_domain"/>
</dbReference>
<dbReference type="PANTHER" id="PTHR35488">
    <property type="entry name" value="OS05G0358900 PROTEIN-RELATED"/>
    <property type="match status" value="1"/>
</dbReference>
<evidence type="ECO:0000259" key="1">
    <source>
        <dbReference type="PROSITE" id="PS50003"/>
    </source>
</evidence>
<reference evidence="2 3" key="1">
    <citation type="submission" date="2020-08" db="EMBL/GenBank/DDBJ databases">
        <title>Plant Genome Project.</title>
        <authorList>
            <person name="Zhang R.-G."/>
        </authorList>
    </citation>
    <scope>NUCLEOTIDE SEQUENCE [LARGE SCALE GENOMIC DNA]</scope>
    <source>
        <tissue evidence="2">Rhizome</tissue>
    </source>
</reference>
<evidence type="ECO:0000313" key="3">
    <source>
        <dbReference type="Proteomes" id="UP000734854"/>
    </source>
</evidence>
<sequence>MRSAREKKTWIRALSLLFKFREKKSGAEEAAALKSKSSRLAGAEQKPRSGPLFVNSRRFGQLHEKMGISSSGPLSFCFTPTRAEETEVPYSCLGHQNHALAVQAFGPIYLFAPYRARVFTLHTHGRSIEIQAPKSHCRRPDSTEIQTPGSQLVTHECAKHIVRLAVLKSIMHTHREWPSQGK</sequence>
<comment type="caution">
    <text evidence="2">The sequence shown here is derived from an EMBL/GenBank/DDBJ whole genome shotgun (WGS) entry which is preliminary data.</text>
</comment>
<dbReference type="Proteomes" id="UP000734854">
    <property type="component" value="Unassembled WGS sequence"/>
</dbReference>
<organism evidence="2 3">
    <name type="scientific">Zingiber officinale</name>
    <name type="common">Ginger</name>
    <name type="synonym">Amomum zingiber</name>
    <dbReference type="NCBI Taxonomy" id="94328"/>
    <lineage>
        <taxon>Eukaryota</taxon>
        <taxon>Viridiplantae</taxon>
        <taxon>Streptophyta</taxon>
        <taxon>Embryophyta</taxon>
        <taxon>Tracheophyta</taxon>
        <taxon>Spermatophyta</taxon>
        <taxon>Magnoliopsida</taxon>
        <taxon>Liliopsida</taxon>
        <taxon>Zingiberales</taxon>
        <taxon>Zingiberaceae</taxon>
        <taxon>Zingiber</taxon>
    </lineage>
</organism>
<proteinExistence type="predicted"/>
<keyword evidence="3" id="KW-1185">Reference proteome</keyword>
<dbReference type="PANTHER" id="PTHR35488:SF4">
    <property type="entry name" value="DUF4005 DOMAIN-CONTAINING PROTEIN"/>
    <property type="match status" value="1"/>
</dbReference>
<name>A0A8J5FKY3_ZINOF</name>
<dbReference type="EMBL" id="JACMSC010000014">
    <property type="protein sequence ID" value="KAG6490555.1"/>
    <property type="molecule type" value="Genomic_DNA"/>
</dbReference>
<gene>
    <name evidence="2" type="ORF">ZIOFF_051853</name>
</gene>
<dbReference type="PROSITE" id="PS50003">
    <property type="entry name" value="PH_DOMAIN"/>
    <property type="match status" value="1"/>
</dbReference>
<dbReference type="AlphaFoldDB" id="A0A8J5FKY3"/>
<accession>A0A8J5FKY3</accession>